<dbReference type="Pfam" id="PF06355">
    <property type="entry name" value="Aegerolysin"/>
    <property type="match status" value="1"/>
</dbReference>
<proteinExistence type="inferred from homology"/>
<evidence type="ECO:0000313" key="2">
    <source>
        <dbReference type="EMBL" id="SSW96625.1"/>
    </source>
</evidence>
<gene>
    <name evidence="2" type="ORF">ARTV_3134</name>
</gene>
<accession>A0A3B0M240</accession>
<dbReference type="Gene3D" id="2.60.270.50">
    <property type="match status" value="1"/>
</dbReference>
<sequence>MSYNQWVNISICPINFPLTIKNVNIIWGKFHKEGDKDIEISPSNIKGKVIPENTQYSICACGRDNSTSGTQGMIALFDKDLRIAEYRWNDPWLSGKSESLLICDAMLSYFFRFQLYGIYEYQRPVGSVIIDVFKKE</sequence>
<organism evidence="2">
    <name type="scientific">Arsenophonus endosymbiont of Trialeurodes vaporariorum</name>
    <dbReference type="NCBI Taxonomy" id="235567"/>
    <lineage>
        <taxon>Bacteria</taxon>
        <taxon>Pseudomonadati</taxon>
        <taxon>Pseudomonadota</taxon>
        <taxon>Gammaproteobacteria</taxon>
        <taxon>Enterobacterales</taxon>
        <taxon>Morganellaceae</taxon>
        <taxon>Arsenophonus</taxon>
    </lineage>
</organism>
<dbReference type="PIRSF" id="PIRSF007951">
    <property type="entry name" value="Hemolysin, aegerolysin type"/>
    <property type="match status" value="1"/>
</dbReference>
<protein>
    <submittedName>
        <fullName evidence="2">Uncharacterized protein</fullName>
    </submittedName>
</protein>
<reference evidence="2" key="1">
    <citation type="submission" date="2018-04" db="EMBL/GenBank/DDBJ databases">
        <authorList>
            <person name="Go L.Y."/>
            <person name="Mitchell J.A."/>
        </authorList>
    </citation>
    <scope>NUCLEOTIDE SEQUENCE</scope>
    <source>
        <strain evidence="2">ARTV</strain>
    </source>
</reference>
<comment type="similarity">
    <text evidence="1">Belongs to the aegerolysin family.</text>
</comment>
<name>A0A3B0M240_9GAMM</name>
<dbReference type="InterPro" id="IPR009413">
    <property type="entry name" value="Aegerolysin-typ"/>
</dbReference>
<dbReference type="EMBL" id="UFQR01000030">
    <property type="protein sequence ID" value="SSW96625.1"/>
    <property type="molecule type" value="Genomic_DNA"/>
</dbReference>
<dbReference type="GO" id="GO:0019836">
    <property type="term" value="P:symbiont-mediated hemolysis of host erythrocyte"/>
    <property type="evidence" value="ECO:0007669"/>
    <property type="project" value="InterPro"/>
</dbReference>
<evidence type="ECO:0000256" key="1">
    <source>
        <dbReference type="ARBA" id="ARBA00010795"/>
    </source>
</evidence>
<dbReference type="AlphaFoldDB" id="A0A3B0M240"/>